<evidence type="ECO:0000313" key="2">
    <source>
        <dbReference type="Proteomes" id="UP000033636"/>
    </source>
</evidence>
<gene>
    <name evidence="1" type="ORF">TU35_006830</name>
</gene>
<name>A0ACC6V1R6_9CREN</name>
<dbReference type="EMBL" id="JZWT02000017">
    <property type="protein sequence ID" value="MFB6490940.1"/>
    <property type="molecule type" value="Genomic_DNA"/>
</dbReference>
<accession>A0ACC6V1R6</accession>
<comment type="caution">
    <text evidence="1">The sequence shown here is derived from an EMBL/GenBank/DDBJ whole genome shotgun (WGS) entry which is preliminary data.</text>
</comment>
<evidence type="ECO:0000313" key="1">
    <source>
        <dbReference type="EMBL" id="MFB6490940.1"/>
    </source>
</evidence>
<sequence>MRLLIVFVLLLAVVALAVNITIYAVDQATGKPLNATIELYSGNELVEIGFNNLTADVAPGVYIVDVLYENQVFSTVETITSSGVYPVKIPMAIIEAEAVDAVTGRPVEWPVEVRGPSSVVASGIGSVKAEVLASAGNGTPITYSIVVETPFRSIIKQVQPVPGQTSPVYILVPTAAVRVEVYNGATGNLSDYPVFLSNGTAVIAEGRGEIAAEVLAGNYTVIYTVSLGPIALNFTKTISLGQGVNETVPIRAPTAVVTIYVLNPLGAPIRNATVQVYYGVRLIANGSPPLSLILLGNATYKAVAQYGDYEASAELSPRPFQPAIYYLNLSLPTTTTRVMPITSASSTTSLTSTGARRTTTTTTATPKPTKAPSSNTSASSASAPPYLLPLAGLMPALAAVALALTLAARRGR</sequence>
<dbReference type="Proteomes" id="UP000033636">
    <property type="component" value="Unassembled WGS sequence"/>
</dbReference>
<protein>
    <submittedName>
        <fullName evidence="1">Uncharacterized protein</fullName>
    </submittedName>
</protein>
<proteinExistence type="predicted"/>
<reference evidence="1" key="1">
    <citation type="submission" date="2024-07" db="EMBL/GenBank/DDBJ databases">
        <title>Metagenome and Metagenome-Assembled Genomes of Archaea from a hot spring from the geothermal field of Los Azufres, Mexico.</title>
        <authorList>
            <person name="Marin-Paredes R."/>
            <person name="Martinez-Romero E."/>
            <person name="Servin-Garciduenas L.E."/>
        </authorList>
    </citation>
    <scope>NUCLEOTIDE SEQUENCE</scope>
</reference>
<organism evidence="1 2">
    <name type="scientific">Thermoproteus sp. AZ2</name>
    <dbReference type="NCBI Taxonomy" id="1609232"/>
    <lineage>
        <taxon>Archaea</taxon>
        <taxon>Thermoproteota</taxon>
        <taxon>Thermoprotei</taxon>
        <taxon>Thermoproteales</taxon>
        <taxon>Thermoproteaceae</taxon>
        <taxon>Thermoproteus</taxon>
    </lineage>
</organism>